<dbReference type="InterPro" id="IPR003644">
    <property type="entry name" value="Calx_beta"/>
</dbReference>
<evidence type="ECO:0000256" key="2">
    <source>
        <dbReference type="ARBA" id="ARBA00022737"/>
    </source>
</evidence>
<dbReference type="Gene3D" id="2.60.40.2030">
    <property type="match status" value="1"/>
</dbReference>
<dbReference type="STRING" id="418985.A0A1V9XH55"/>
<feature type="region of interest" description="Disordered" evidence="4">
    <location>
        <begin position="330"/>
        <end position="376"/>
    </location>
</feature>
<dbReference type="OrthoDB" id="6481274at2759"/>
<feature type="compositionally biased region" description="Polar residues" evidence="4">
    <location>
        <begin position="940"/>
        <end position="949"/>
    </location>
</feature>
<dbReference type="SUPFAM" id="SSF141072">
    <property type="entry name" value="CalX-like"/>
    <property type="match status" value="1"/>
</dbReference>
<keyword evidence="5" id="KW-0472">Membrane</keyword>
<proteinExistence type="predicted"/>
<keyword evidence="5" id="KW-1133">Transmembrane helix</keyword>
<accession>A0A1V9XH55</accession>
<feature type="domain" description="Calx-beta" evidence="6">
    <location>
        <begin position="56"/>
        <end position="172"/>
    </location>
</feature>
<name>A0A1V9XH55_9ACAR</name>
<evidence type="ECO:0000313" key="8">
    <source>
        <dbReference type="Proteomes" id="UP000192247"/>
    </source>
</evidence>
<keyword evidence="1" id="KW-0732">Signal</keyword>
<dbReference type="Proteomes" id="UP000192247">
    <property type="component" value="Unassembled WGS sequence"/>
</dbReference>
<gene>
    <name evidence="7" type="ORF">BIW11_10212</name>
</gene>
<dbReference type="InParanoid" id="A0A1V9XH55"/>
<dbReference type="Pfam" id="PF03160">
    <property type="entry name" value="Calx-beta"/>
    <property type="match status" value="1"/>
</dbReference>
<feature type="region of interest" description="Disordered" evidence="4">
    <location>
        <begin position="1082"/>
        <end position="1110"/>
    </location>
</feature>
<feature type="compositionally biased region" description="Basic and acidic residues" evidence="4">
    <location>
        <begin position="951"/>
        <end position="962"/>
    </location>
</feature>
<evidence type="ECO:0000313" key="7">
    <source>
        <dbReference type="EMBL" id="OQR72708.1"/>
    </source>
</evidence>
<feature type="region of interest" description="Disordered" evidence="4">
    <location>
        <begin position="939"/>
        <end position="964"/>
    </location>
</feature>
<evidence type="ECO:0000256" key="1">
    <source>
        <dbReference type="ARBA" id="ARBA00022729"/>
    </source>
</evidence>
<dbReference type="AlphaFoldDB" id="A0A1V9XH55"/>
<sequence>MPMSLDRDQMTVSLEVEVPRPVSKDPELIIHLADSRGCLAHPSTRRVIPKEKLRSVLVFEHNQYTVQEPNDGTITVYIKVSRIDRSSEPLRFTAVTAASSHGFSSVTGSALPSIDFEPLNQEFEFVGSSRSLLIPLKIVGDREQENDETLYVLLKDNSSQKTMAKTSVTIIDGGESRHLQFISAPAIVSLRQMNNRGSFDLQQQHQQSIEKGHSSTVLNRGYPIQCITECDERHPHYAPTSLLCAALKTQGEVLQSRESDGSDRGPGFTSLSLSFRWKWALHASDPLEPLRRLSRLSANATQPDRLESFYLVPGSRLSCSVRLQLAPKEGSLGKSRGEERESEAYHVSDKGVCPSPKTPRDKESDENEANRPANMMEPYNSSLRLVEGFLAPRFELSVSIPHQDGLVPLISTFPILKEDYSFSATPTATLMRHPCSNFANISMLHSSLSLFTCKWHFSREFSLDELRSMCGAIVDVQSVALEEIYEEGRQSDSVSSENVRATEQTSTISLSLPLHVAYLQRTPCPSNSAANNQLRWNHASLSNVLQLSFLYDKRRLGTDADHKNQLTAKYLSEGASVEVDDVRLSADGILRVRFRSNHFLRTRGRLVLHRERDYWNSSTVWITSGSAKTPFRVQLERTLSDNEMEWILQSLQPLTRFSSNISLSMYPCIFNSDNSDETSDECRVATENRPLEFLIPIDISAAFGSVDRYSLISVMSLTKRKDVWLQTYNKNVTRDQDATGNRVRNESAESSVTRNDIFARGDVVYGKVGVVLSLGTTSPIFRANIERCYLCSSMEESVSTRLPLTGQPCADHSRMSCVFKILDSVDPYSVDASLGGSQFGAVMMSQDPTSFDPEVLEAVREKQRADGFLFRAAPLFEDAVKDNFYSHGEQDDGANGQIGTRTFWHVHCVFTVDHEEDSDRNPTTTKDRQRRSATFGIQPRLSSLRSQEPPSVDKRSLMHNADDDVDEDDIRESSALLLLDSYDDHLGLLGSGGPSLWNLLLSSLQHSSSSPLPLLFFFFAGCIVFLIILLLLLSAVRFAKRAPRYQPPLKTVAATNTGTQITNANNNHHIVTMHVFSSCEEQSNRKNLKKPPQDDPQEKILYPPASPQSPRHIALVEFDTS</sequence>
<dbReference type="GO" id="GO:0016020">
    <property type="term" value="C:membrane"/>
    <property type="evidence" value="ECO:0007669"/>
    <property type="project" value="InterPro"/>
</dbReference>
<feature type="compositionally biased region" description="Basic and acidic residues" evidence="4">
    <location>
        <begin position="335"/>
        <end position="349"/>
    </location>
</feature>
<evidence type="ECO:0000256" key="3">
    <source>
        <dbReference type="ARBA" id="ARBA00022837"/>
    </source>
</evidence>
<keyword evidence="2" id="KW-0677">Repeat</keyword>
<evidence type="ECO:0000259" key="6">
    <source>
        <dbReference type="Pfam" id="PF03160"/>
    </source>
</evidence>
<dbReference type="GO" id="GO:0007154">
    <property type="term" value="P:cell communication"/>
    <property type="evidence" value="ECO:0007669"/>
    <property type="project" value="InterPro"/>
</dbReference>
<feature type="transmembrane region" description="Helical" evidence="5">
    <location>
        <begin position="1014"/>
        <end position="1036"/>
    </location>
</feature>
<keyword evidence="8" id="KW-1185">Reference proteome</keyword>
<keyword evidence="3" id="KW-0106">Calcium</keyword>
<comment type="caution">
    <text evidence="7">The sequence shown here is derived from an EMBL/GenBank/DDBJ whole genome shotgun (WGS) entry which is preliminary data.</text>
</comment>
<protein>
    <submittedName>
        <fullName evidence="7">Extracellular matrix protein 3-like</fullName>
    </submittedName>
</protein>
<dbReference type="InterPro" id="IPR038081">
    <property type="entry name" value="CalX-like_sf"/>
</dbReference>
<keyword evidence="5" id="KW-0812">Transmembrane</keyword>
<reference evidence="7 8" key="1">
    <citation type="journal article" date="2017" name="Gigascience">
        <title>Draft genome of the honey bee ectoparasitic mite, Tropilaelaps mercedesae, is shaped by the parasitic life history.</title>
        <authorList>
            <person name="Dong X."/>
            <person name="Armstrong S.D."/>
            <person name="Xia D."/>
            <person name="Makepeace B.L."/>
            <person name="Darby A.C."/>
            <person name="Kadowaki T."/>
        </authorList>
    </citation>
    <scope>NUCLEOTIDE SEQUENCE [LARGE SCALE GENOMIC DNA]</scope>
    <source>
        <strain evidence="7">Wuxi-XJTLU</strain>
    </source>
</reference>
<organism evidence="7 8">
    <name type="scientific">Tropilaelaps mercedesae</name>
    <dbReference type="NCBI Taxonomy" id="418985"/>
    <lineage>
        <taxon>Eukaryota</taxon>
        <taxon>Metazoa</taxon>
        <taxon>Ecdysozoa</taxon>
        <taxon>Arthropoda</taxon>
        <taxon>Chelicerata</taxon>
        <taxon>Arachnida</taxon>
        <taxon>Acari</taxon>
        <taxon>Parasitiformes</taxon>
        <taxon>Mesostigmata</taxon>
        <taxon>Gamasina</taxon>
        <taxon>Dermanyssoidea</taxon>
        <taxon>Laelapidae</taxon>
        <taxon>Tropilaelaps</taxon>
    </lineage>
</organism>
<evidence type="ECO:0000256" key="4">
    <source>
        <dbReference type="SAM" id="MobiDB-lite"/>
    </source>
</evidence>
<dbReference type="EMBL" id="MNPL01011197">
    <property type="protein sequence ID" value="OQR72708.1"/>
    <property type="molecule type" value="Genomic_DNA"/>
</dbReference>
<evidence type="ECO:0000256" key="5">
    <source>
        <dbReference type="SAM" id="Phobius"/>
    </source>
</evidence>